<evidence type="ECO:0000256" key="1">
    <source>
        <dbReference type="ARBA" id="ARBA00005350"/>
    </source>
</evidence>
<accession>A0A210QFV9</accession>
<comment type="function">
    <text evidence="2">May mediate accelerated ATP-independent bidirectional transbilayer migration of phospholipids upon binding calcium ions that results in a loss of phospholipid asymmetry in the plasma membrane.</text>
</comment>
<keyword evidence="2" id="KW-0106">Calcium</keyword>
<evidence type="ECO:0000256" key="3">
    <source>
        <dbReference type="SAM" id="SignalP"/>
    </source>
</evidence>
<comment type="similarity">
    <text evidence="1 2">Belongs to the phospholipid scramblase family.</text>
</comment>
<keyword evidence="2" id="KW-0449">Lipoprotein</keyword>
<feature type="signal peptide" evidence="3">
    <location>
        <begin position="1"/>
        <end position="19"/>
    </location>
</feature>
<evidence type="ECO:0000313" key="5">
    <source>
        <dbReference type="Proteomes" id="UP000242188"/>
    </source>
</evidence>
<protein>
    <recommendedName>
        <fullName evidence="2">Phospholipid scramblase</fullName>
    </recommendedName>
</protein>
<dbReference type="EMBL" id="NEDP02003844">
    <property type="protein sequence ID" value="OWF47625.1"/>
    <property type="molecule type" value="Genomic_DNA"/>
</dbReference>
<reference evidence="4 5" key="1">
    <citation type="journal article" date="2017" name="Nat. Ecol. Evol.">
        <title>Scallop genome provides insights into evolution of bilaterian karyotype and development.</title>
        <authorList>
            <person name="Wang S."/>
            <person name="Zhang J."/>
            <person name="Jiao W."/>
            <person name="Li J."/>
            <person name="Xun X."/>
            <person name="Sun Y."/>
            <person name="Guo X."/>
            <person name="Huan P."/>
            <person name="Dong B."/>
            <person name="Zhang L."/>
            <person name="Hu X."/>
            <person name="Sun X."/>
            <person name="Wang J."/>
            <person name="Zhao C."/>
            <person name="Wang Y."/>
            <person name="Wang D."/>
            <person name="Huang X."/>
            <person name="Wang R."/>
            <person name="Lv J."/>
            <person name="Li Y."/>
            <person name="Zhang Z."/>
            <person name="Liu B."/>
            <person name="Lu W."/>
            <person name="Hui Y."/>
            <person name="Liang J."/>
            <person name="Zhou Z."/>
            <person name="Hou R."/>
            <person name="Li X."/>
            <person name="Liu Y."/>
            <person name="Li H."/>
            <person name="Ning X."/>
            <person name="Lin Y."/>
            <person name="Zhao L."/>
            <person name="Xing Q."/>
            <person name="Dou J."/>
            <person name="Li Y."/>
            <person name="Mao J."/>
            <person name="Guo H."/>
            <person name="Dou H."/>
            <person name="Li T."/>
            <person name="Mu C."/>
            <person name="Jiang W."/>
            <person name="Fu Q."/>
            <person name="Fu X."/>
            <person name="Miao Y."/>
            <person name="Liu J."/>
            <person name="Yu Q."/>
            <person name="Li R."/>
            <person name="Liao H."/>
            <person name="Li X."/>
            <person name="Kong Y."/>
            <person name="Jiang Z."/>
            <person name="Chourrout D."/>
            <person name="Li R."/>
            <person name="Bao Z."/>
        </authorList>
    </citation>
    <scope>NUCLEOTIDE SEQUENCE [LARGE SCALE GENOMIC DNA]</scope>
    <source>
        <strain evidence="4 5">PY_sf001</strain>
    </source>
</reference>
<keyword evidence="5" id="KW-1185">Reference proteome</keyword>
<dbReference type="PANTHER" id="PTHR23248">
    <property type="entry name" value="PHOSPHOLIPID SCRAMBLASE-RELATED"/>
    <property type="match status" value="1"/>
</dbReference>
<gene>
    <name evidence="4" type="ORF">KP79_PYT19949</name>
</gene>
<feature type="chain" id="PRO_5012532733" description="Phospholipid scramblase" evidence="3">
    <location>
        <begin position="20"/>
        <end position="160"/>
    </location>
</feature>
<keyword evidence="3" id="KW-0732">Signal</keyword>
<keyword evidence="2" id="KW-0564">Palmitate</keyword>
<dbReference type="InterPro" id="IPR005552">
    <property type="entry name" value="Scramblase"/>
</dbReference>
<dbReference type="Proteomes" id="UP000242188">
    <property type="component" value="Unassembled WGS sequence"/>
</dbReference>
<dbReference type="GO" id="GO:0005886">
    <property type="term" value="C:plasma membrane"/>
    <property type="evidence" value="ECO:0007669"/>
    <property type="project" value="TreeGrafter"/>
</dbReference>
<comment type="cofactor">
    <cofactor evidence="2">
        <name>Ca(2+)</name>
        <dbReference type="ChEBI" id="CHEBI:29108"/>
    </cofactor>
</comment>
<dbReference type="AlphaFoldDB" id="A0A210QFV9"/>
<organism evidence="4 5">
    <name type="scientific">Mizuhopecten yessoensis</name>
    <name type="common">Japanese scallop</name>
    <name type="synonym">Patinopecten yessoensis</name>
    <dbReference type="NCBI Taxonomy" id="6573"/>
    <lineage>
        <taxon>Eukaryota</taxon>
        <taxon>Metazoa</taxon>
        <taxon>Spiralia</taxon>
        <taxon>Lophotrochozoa</taxon>
        <taxon>Mollusca</taxon>
        <taxon>Bivalvia</taxon>
        <taxon>Autobranchia</taxon>
        <taxon>Pteriomorphia</taxon>
        <taxon>Pectinida</taxon>
        <taxon>Pectinoidea</taxon>
        <taxon>Pectinidae</taxon>
        <taxon>Mizuhopecten</taxon>
    </lineage>
</organism>
<evidence type="ECO:0000313" key="4">
    <source>
        <dbReference type="EMBL" id="OWF47625.1"/>
    </source>
</evidence>
<sequence>MSSPLTLSLFASTASSCCCRWCCGPQRQFKLDFYTPSDDLVFTLHRKSCRCDCCCCLDCMFCNNKVYVVDCLNRTLGSIKQQYSLCGSRFDIVDSEGAMVAKIVGPACSCRCAAESTLEIIDKTGEEIIGHINKKWEGNRDDGINMDHEYFDIHCRSRPL</sequence>
<comment type="caution">
    <text evidence="4">The sequence shown here is derived from an EMBL/GenBank/DDBJ whole genome shotgun (WGS) entry which is preliminary data.</text>
</comment>
<dbReference type="GO" id="GO:0017128">
    <property type="term" value="F:phospholipid scramblase activity"/>
    <property type="evidence" value="ECO:0007669"/>
    <property type="project" value="InterPro"/>
</dbReference>
<name>A0A210QFV9_MIZYE</name>
<evidence type="ECO:0000256" key="2">
    <source>
        <dbReference type="RuleBase" id="RU363116"/>
    </source>
</evidence>
<dbReference type="PANTHER" id="PTHR23248:SF40">
    <property type="entry name" value="PHOSPHOLIPID SCRAMBLASE"/>
    <property type="match status" value="1"/>
</dbReference>
<proteinExistence type="inferred from homology"/>
<dbReference type="Pfam" id="PF03803">
    <property type="entry name" value="Scramblase"/>
    <property type="match status" value="1"/>
</dbReference>
<dbReference type="OrthoDB" id="191150at2759"/>